<dbReference type="InterPro" id="IPR029479">
    <property type="entry name" value="Nitroreductase"/>
</dbReference>
<gene>
    <name evidence="4" type="primary">nfnB</name>
</gene>
<dbReference type="Pfam" id="PF00881">
    <property type="entry name" value="Nitroreductase"/>
    <property type="match status" value="1"/>
</dbReference>
<name>A0A5P5X5R2_VIBPH</name>
<feature type="domain" description="Nitroreductase" evidence="3">
    <location>
        <begin position="170"/>
        <end position="222"/>
    </location>
</feature>
<keyword evidence="2" id="KW-0560">Oxidoreductase</keyword>
<organism evidence="4">
    <name type="scientific">Vibrio parahaemolyticus</name>
    <dbReference type="NCBI Taxonomy" id="670"/>
    <lineage>
        <taxon>Bacteria</taxon>
        <taxon>Pseudomonadati</taxon>
        <taxon>Pseudomonadota</taxon>
        <taxon>Gammaproteobacteria</taxon>
        <taxon>Vibrionales</taxon>
        <taxon>Vibrionaceae</taxon>
        <taxon>Vibrio</taxon>
    </lineage>
</organism>
<sequence>MQSAVKKLKKKYWNILRLKDLIVDFQYDFVKFKTYSSTFGLDSGGKLEGKIIAHYHVIEKGFSFKNTKLGFAKPVVLDLISLLKSYDELDLPEYPKQVLHAVLLVERYISFHKKNDYDVSIIEREFEKISHMLISYKEKQSQGLEHLGTKYIHAKDYKESGLKDFKALMEARVTTRQFKEEVISEELLCQVLDIARHTPTACNRQPVRVHVFNGSKNVRKVLKHQNGNRGFGNQIPGIMVVTFDSSLFEGSFERYQGYIDAGLFSMSLMNALHYQGLGYVALNWCATKSQDINFRADVKGIKEEENIVMMIGFGYPDDTIKSPQSKKRKINEFTTYH</sequence>
<dbReference type="AlphaFoldDB" id="A0A5P5X5R2"/>
<reference evidence="4" key="1">
    <citation type="journal article" date="2019" name="Int. J. Food Microbiol.">
        <title>Developing a novel molecular serotyping system based on capsular polysaccharide synthesis gene clusters of Vibrio parahaemolyticus.</title>
        <authorList>
            <person name="Pang Y."/>
            <person name="Guo X."/>
            <person name="Tian X."/>
            <person name="Liu F."/>
            <person name="Wang L."/>
            <person name="Wu J."/>
            <person name="Zhang S."/>
            <person name="Li S."/>
            <person name="Liu B."/>
        </authorList>
    </citation>
    <scope>NUCLEOTIDE SEQUENCE</scope>
    <source>
        <strain evidence="4">G2865</strain>
    </source>
</reference>
<evidence type="ECO:0000313" key="4">
    <source>
        <dbReference type="EMBL" id="QFF90591.1"/>
    </source>
</evidence>
<evidence type="ECO:0000256" key="1">
    <source>
        <dbReference type="ARBA" id="ARBA00007118"/>
    </source>
</evidence>
<comment type="similarity">
    <text evidence="1">Belongs to the nitroreductase family.</text>
</comment>
<dbReference type="PANTHER" id="PTHR43673:SF10">
    <property type="entry name" value="NADH DEHYDROGENASE_NAD(P)H NITROREDUCTASE XCC3605-RELATED"/>
    <property type="match status" value="1"/>
</dbReference>
<dbReference type="GO" id="GO:0016491">
    <property type="term" value="F:oxidoreductase activity"/>
    <property type="evidence" value="ECO:0007669"/>
    <property type="project" value="UniProtKB-KW"/>
</dbReference>
<dbReference type="EMBL" id="MK473654">
    <property type="protein sequence ID" value="QFF90591.1"/>
    <property type="molecule type" value="Genomic_DNA"/>
</dbReference>
<accession>A0A5P5X5R2</accession>
<evidence type="ECO:0000256" key="2">
    <source>
        <dbReference type="ARBA" id="ARBA00023002"/>
    </source>
</evidence>
<dbReference type="Gene3D" id="3.40.109.10">
    <property type="entry name" value="NADH Oxidase"/>
    <property type="match status" value="1"/>
</dbReference>
<dbReference type="SUPFAM" id="SSF55469">
    <property type="entry name" value="FMN-dependent nitroreductase-like"/>
    <property type="match status" value="1"/>
</dbReference>
<protein>
    <submittedName>
        <fullName evidence="4">NfnB</fullName>
    </submittedName>
</protein>
<evidence type="ECO:0000259" key="3">
    <source>
        <dbReference type="Pfam" id="PF00881"/>
    </source>
</evidence>
<proteinExistence type="inferred from homology"/>
<dbReference type="InterPro" id="IPR000415">
    <property type="entry name" value="Nitroreductase-like"/>
</dbReference>
<dbReference type="PANTHER" id="PTHR43673">
    <property type="entry name" value="NAD(P)H NITROREDUCTASE YDGI-RELATED"/>
    <property type="match status" value="1"/>
</dbReference>